<reference evidence="1 2" key="1">
    <citation type="submission" date="2017-12" db="EMBL/GenBank/DDBJ databases">
        <authorList>
            <person name="Pombert J.-F."/>
            <person name="Haag K.L."/>
            <person name="Ebert D."/>
        </authorList>
    </citation>
    <scope>NUCLEOTIDE SEQUENCE [LARGE SCALE GENOMIC DNA]</scope>
    <source>
        <strain evidence="1">IL-BN-2</strain>
    </source>
</reference>
<dbReference type="AlphaFoldDB" id="A0A4Q9L182"/>
<evidence type="ECO:0000313" key="1">
    <source>
        <dbReference type="EMBL" id="TBU01133.1"/>
    </source>
</evidence>
<dbReference type="VEuPathDB" id="MicrosporidiaDB:CWI39_1474p0010"/>
<gene>
    <name evidence="1" type="ORF">CWI39_1474p0010</name>
</gene>
<name>A0A4Q9L182_9MICR</name>
<protein>
    <submittedName>
        <fullName evidence="1">Uncharacterized protein</fullName>
    </submittedName>
</protein>
<organism evidence="1 2">
    <name type="scientific">Hamiltosporidium magnivora</name>
    <dbReference type="NCBI Taxonomy" id="148818"/>
    <lineage>
        <taxon>Eukaryota</taxon>
        <taxon>Fungi</taxon>
        <taxon>Fungi incertae sedis</taxon>
        <taxon>Microsporidia</taxon>
        <taxon>Dubosqiidae</taxon>
        <taxon>Hamiltosporidium</taxon>
    </lineage>
</organism>
<proteinExistence type="predicted"/>
<comment type="caution">
    <text evidence="1">The sequence shown here is derived from an EMBL/GenBank/DDBJ whole genome shotgun (WGS) entry which is preliminary data.</text>
</comment>
<dbReference type="EMBL" id="PIXR01001474">
    <property type="protein sequence ID" value="TBU01133.1"/>
    <property type="molecule type" value="Genomic_DNA"/>
</dbReference>
<sequence>MRQYRFEKLLLELKFVNKVTRTRTKRSYVMEKEKYEYSNTVHVISKVEDYISYEK</sequence>
<evidence type="ECO:0000313" key="2">
    <source>
        <dbReference type="Proteomes" id="UP000293045"/>
    </source>
</evidence>
<dbReference type="Proteomes" id="UP000293045">
    <property type="component" value="Unassembled WGS sequence"/>
</dbReference>
<accession>A0A4Q9L182</accession>